<comment type="caution">
    <text evidence="1">The sequence shown here is derived from an EMBL/GenBank/DDBJ whole genome shotgun (WGS) entry which is preliminary data.</text>
</comment>
<organism evidence="1 2">
    <name type="scientific">Stylosanthes scabra</name>
    <dbReference type="NCBI Taxonomy" id="79078"/>
    <lineage>
        <taxon>Eukaryota</taxon>
        <taxon>Viridiplantae</taxon>
        <taxon>Streptophyta</taxon>
        <taxon>Embryophyta</taxon>
        <taxon>Tracheophyta</taxon>
        <taxon>Spermatophyta</taxon>
        <taxon>Magnoliopsida</taxon>
        <taxon>eudicotyledons</taxon>
        <taxon>Gunneridae</taxon>
        <taxon>Pentapetalae</taxon>
        <taxon>rosids</taxon>
        <taxon>fabids</taxon>
        <taxon>Fabales</taxon>
        <taxon>Fabaceae</taxon>
        <taxon>Papilionoideae</taxon>
        <taxon>50 kb inversion clade</taxon>
        <taxon>dalbergioids sensu lato</taxon>
        <taxon>Dalbergieae</taxon>
        <taxon>Pterocarpus clade</taxon>
        <taxon>Stylosanthes</taxon>
    </lineage>
</organism>
<dbReference type="Proteomes" id="UP001341840">
    <property type="component" value="Unassembled WGS sequence"/>
</dbReference>
<evidence type="ECO:0000313" key="2">
    <source>
        <dbReference type="Proteomes" id="UP001341840"/>
    </source>
</evidence>
<protein>
    <submittedName>
        <fullName evidence="1">Uncharacterized protein</fullName>
    </submittedName>
</protein>
<reference evidence="1 2" key="1">
    <citation type="journal article" date="2023" name="Plants (Basel)">
        <title>Bridging the Gap: Combining Genomics and Transcriptomics Approaches to Understand Stylosanthes scabra, an Orphan Legume from the Brazilian Caatinga.</title>
        <authorList>
            <person name="Ferreira-Neto J.R.C."/>
            <person name="da Silva M.D."/>
            <person name="Binneck E."/>
            <person name="de Melo N.F."/>
            <person name="da Silva R.H."/>
            <person name="de Melo A.L.T.M."/>
            <person name="Pandolfi V."/>
            <person name="Bustamante F.O."/>
            <person name="Brasileiro-Vidal A.C."/>
            <person name="Benko-Iseppon A.M."/>
        </authorList>
    </citation>
    <scope>NUCLEOTIDE SEQUENCE [LARGE SCALE GENOMIC DNA]</scope>
    <source>
        <tissue evidence="1">Leaves</tissue>
    </source>
</reference>
<evidence type="ECO:0000313" key="1">
    <source>
        <dbReference type="EMBL" id="MED6185796.1"/>
    </source>
</evidence>
<gene>
    <name evidence="1" type="ORF">PIB30_060567</name>
</gene>
<dbReference type="EMBL" id="JASCZI010181780">
    <property type="protein sequence ID" value="MED6185796.1"/>
    <property type="molecule type" value="Genomic_DNA"/>
</dbReference>
<keyword evidence="2" id="KW-1185">Reference proteome</keyword>
<proteinExistence type="predicted"/>
<accession>A0ABU6WK77</accession>
<name>A0ABU6WK77_9FABA</name>
<sequence>MKEWQRIVGSRGRELEERALCGKLEFGNMNARPGNRLLAGRLAFFHLYPAHSQFILSSKASRWSSGSVDPSYPMSVDFVKLLGNLTRRMWGAKDFRPTILRSIHHHGSQELGFSLEGYSFFWEGRDFSSAGGKDFSSYGG</sequence>